<reference evidence="4" key="1">
    <citation type="submission" date="2017-01" db="EMBL/GenBank/DDBJ databases">
        <authorList>
            <person name="Varghese N."/>
            <person name="Submissions S."/>
        </authorList>
    </citation>
    <scope>NUCLEOTIDE SEQUENCE [LARGE SCALE GENOMIC DNA]</scope>
    <source>
        <strain evidence="4">CGMCC 1.7737</strain>
    </source>
</reference>
<organism evidence="3 4">
    <name type="scientific">Haladaptatus litoreus</name>
    <dbReference type="NCBI Taxonomy" id="553468"/>
    <lineage>
        <taxon>Archaea</taxon>
        <taxon>Methanobacteriati</taxon>
        <taxon>Methanobacteriota</taxon>
        <taxon>Stenosarchaea group</taxon>
        <taxon>Halobacteria</taxon>
        <taxon>Halobacteriales</taxon>
        <taxon>Haladaptataceae</taxon>
        <taxon>Haladaptatus</taxon>
    </lineage>
</organism>
<keyword evidence="2" id="KW-0472">Membrane</keyword>
<dbReference type="Proteomes" id="UP000186914">
    <property type="component" value="Unassembled WGS sequence"/>
</dbReference>
<feature type="region of interest" description="Disordered" evidence="1">
    <location>
        <begin position="189"/>
        <end position="217"/>
    </location>
</feature>
<dbReference type="OrthoDB" id="71082at2157"/>
<feature type="transmembrane region" description="Helical" evidence="2">
    <location>
        <begin position="320"/>
        <end position="340"/>
    </location>
</feature>
<feature type="transmembrane region" description="Helical" evidence="2">
    <location>
        <begin position="285"/>
        <end position="308"/>
    </location>
</feature>
<feature type="transmembrane region" description="Helical" evidence="2">
    <location>
        <begin position="91"/>
        <end position="111"/>
    </location>
</feature>
<feature type="transmembrane region" description="Helical" evidence="2">
    <location>
        <begin position="45"/>
        <end position="70"/>
    </location>
</feature>
<keyword evidence="2" id="KW-1133">Transmembrane helix</keyword>
<feature type="compositionally biased region" description="Basic and acidic residues" evidence="1">
    <location>
        <begin position="190"/>
        <end position="216"/>
    </location>
</feature>
<protein>
    <submittedName>
        <fullName evidence="3">High-affinity nickel-transport protein</fullName>
    </submittedName>
</protein>
<evidence type="ECO:0000313" key="4">
    <source>
        <dbReference type="Proteomes" id="UP000186914"/>
    </source>
</evidence>
<gene>
    <name evidence="3" type="ORF">SAMN05421858_3352</name>
</gene>
<evidence type="ECO:0000313" key="3">
    <source>
        <dbReference type="EMBL" id="SIR68780.1"/>
    </source>
</evidence>
<dbReference type="AlphaFoldDB" id="A0A1N7CZ20"/>
<name>A0A1N7CZ20_9EURY</name>
<feature type="compositionally biased region" description="Basic and acidic residues" evidence="1">
    <location>
        <begin position="125"/>
        <end position="173"/>
    </location>
</feature>
<keyword evidence="2" id="KW-0812">Transmembrane</keyword>
<dbReference type="RefSeq" id="WP_076431261.1">
    <property type="nucleotide sequence ID" value="NZ_FTNO01000003.1"/>
</dbReference>
<dbReference type="EMBL" id="FTNO01000003">
    <property type="protein sequence ID" value="SIR68780.1"/>
    <property type="molecule type" value="Genomic_DNA"/>
</dbReference>
<keyword evidence="4" id="KW-1185">Reference proteome</keyword>
<accession>A0A1N7CZ20</accession>
<proteinExistence type="predicted"/>
<evidence type="ECO:0000256" key="1">
    <source>
        <dbReference type="SAM" id="MobiDB-lite"/>
    </source>
</evidence>
<feature type="region of interest" description="Disordered" evidence="1">
    <location>
        <begin position="121"/>
        <end position="173"/>
    </location>
</feature>
<sequence>MLHTEAFGLLVGAIALGAFHGIEPGHGWPVAAAYALDQTNKWLSGFAASFILGVGHLISSLVMVAIFFYAKSYFSLTQVNEPIPIDLFSTTIYIGGPVSLVAGVLLILLGIREYYGGHSHGTNHSHGDDSHTHNSHPHDEDAHTDHSHGHDHDGHTHAHGEQTHNHDLDHGDGHDHDRLDLRCQTTVQLHKHDESSHNHMAHHDDHTHDHEGHAQESEGLLARIKGVLPFVGGHSHDHSHGDLDEAAERGLFGIAWFAFVLGFAHEEEFEIIAMCAGSNHCLELMSAYAITVIAGIVGLTMLLIAGYHSYEEKVERYTPYLPVFSAVVLIIMGFGFITGLF</sequence>
<evidence type="ECO:0000256" key="2">
    <source>
        <dbReference type="SAM" id="Phobius"/>
    </source>
</evidence>